<gene>
    <name evidence="2" type="ORF">ERJ70_00885</name>
</gene>
<keyword evidence="1" id="KW-0812">Transmembrane</keyword>
<protein>
    <submittedName>
        <fullName evidence="2">DUF3784 domain-containing protein</fullName>
    </submittedName>
</protein>
<keyword evidence="1" id="KW-1133">Transmembrane helix</keyword>
<dbReference type="InterPro" id="IPR017259">
    <property type="entry name" value="UCP037672"/>
</dbReference>
<keyword evidence="1" id="KW-0472">Membrane</keyword>
<evidence type="ECO:0000256" key="1">
    <source>
        <dbReference type="SAM" id="Phobius"/>
    </source>
</evidence>
<accession>A0ABX7VWH8</accession>
<feature type="transmembrane region" description="Helical" evidence="1">
    <location>
        <begin position="41"/>
        <end position="64"/>
    </location>
</feature>
<dbReference type="Proteomes" id="UP000665043">
    <property type="component" value="Chromosome"/>
</dbReference>
<reference evidence="2 3" key="1">
    <citation type="submission" date="2019-12" db="EMBL/GenBank/DDBJ databases">
        <title>The whole genome sequencing of a strain isolated from a Mars analog, Dalangtan Playa.</title>
        <authorList>
            <person name="Huang T."/>
        </authorList>
    </citation>
    <scope>NUCLEOTIDE SEQUENCE [LARGE SCALE GENOMIC DNA]</scope>
    <source>
        <strain evidence="2 3">DP4-553-S</strain>
    </source>
</reference>
<name>A0ABX7VWH8_9BACI</name>
<evidence type="ECO:0000313" key="3">
    <source>
        <dbReference type="Proteomes" id="UP000665043"/>
    </source>
</evidence>
<dbReference type="Pfam" id="PF12650">
    <property type="entry name" value="DUF3784"/>
    <property type="match status" value="1"/>
</dbReference>
<organism evidence="2 3">
    <name type="scientific">Sediminibacillus dalangtanensis</name>
    <dbReference type="NCBI Taxonomy" id="2729421"/>
    <lineage>
        <taxon>Bacteria</taxon>
        <taxon>Bacillati</taxon>
        <taxon>Bacillota</taxon>
        <taxon>Bacilli</taxon>
        <taxon>Bacillales</taxon>
        <taxon>Bacillaceae</taxon>
        <taxon>Sediminibacillus</taxon>
    </lineage>
</organism>
<feature type="transmembrane region" description="Helical" evidence="1">
    <location>
        <begin position="70"/>
        <end position="88"/>
    </location>
</feature>
<sequence>MDYGLLIIGVALLLVAYLVAVKKQTSLLAGFNEKAIKNKELLGKVAGGLFFLPLGLLVIISSFIDYPYENAVLVSVMLILLGSVYLFINRKLLD</sequence>
<proteinExistence type="predicted"/>
<feature type="transmembrane region" description="Helical" evidence="1">
    <location>
        <begin position="6"/>
        <end position="21"/>
    </location>
</feature>
<evidence type="ECO:0000313" key="2">
    <source>
        <dbReference type="EMBL" id="QTN01328.1"/>
    </source>
</evidence>
<keyword evidence="3" id="KW-1185">Reference proteome</keyword>
<dbReference type="EMBL" id="CP046956">
    <property type="protein sequence ID" value="QTN01328.1"/>
    <property type="molecule type" value="Genomic_DNA"/>
</dbReference>